<dbReference type="PANTHER" id="PTHR13170:SF16">
    <property type="entry name" value="PROTEIN O-GLCNACASE"/>
    <property type="match status" value="1"/>
</dbReference>
<dbReference type="GO" id="GO:0016747">
    <property type="term" value="F:acyltransferase activity, transferring groups other than amino-acyl groups"/>
    <property type="evidence" value="ECO:0007669"/>
    <property type="project" value="InterPro"/>
</dbReference>
<organism evidence="2 3">
    <name type="scientific">Pseudaminobacter soli</name>
    <name type="common">ex Zhang et al. 2022</name>
    <dbReference type="NCBI Taxonomy" id="2831468"/>
    <lineage>
        <taxon>Bacteria</taxon>
        <taxon>Pseudomonadati</taxon>
        <taxon>Pseudomonadota</taxon>
        <taxon>Alphaproteobacteria</taxon>
        <taxon>Hyphomicrobiales</taxon>
        <taxon>Phyllobacteriaceae</taxon>
        <taxon>Pseudaminobacter</taxon>
    </lineage>
</organism>
<dbReference type="Gene3D" id="3.40.630.30">
    <property type="match status" value="1"/>
</dbReference>
<feature type="domain" description="N-acetyltransferase" evidence="1">
    <location>
        <begin position="138"/>
        <end position="211"/>
    </location>
</feature>
<name>A0A942DZT0_9HYPH</name>
<dbReference type="RefSeq" id="WP_188256633.1">
    <property type="nucleotide sequence ID" value="NZ_JABVCF010000012.1"/>
</dbReference>
<protein>
    <submittedName>
        <fullName evidence="2">GNAT family N-acetyltransferase</fullName>
    </submittedName>
</protein>
<evidence type="ECO:0000259" key="1">
    <source>
        <dbReference type="PROSITE" id="PS51186"/>
    </source>
</evidence>
<sequence length="211" mass="22928">MILDLGHGFVLRRATDADHAALCIVCLKTGAAGQDATAREDDPELMGMIYAVPYQVLEPDLAFVIEGSNGVAGYLFGARDTGAFNARLAAEWYPALQARVRDPGSDPARWKGSDWARRMIHHPALDIPPALPPYPSHGHIDLLPEARGKDIGRRCMGFLEERLAAAGSTGLFLDVSPANKAAARFYERLEYVALADPELPTSSVFMVKRLA</sequence>
<reference evidence="2" key="1">
    <citation type="submission" date="2021-04" db="EMBL/GenBank/DDBJ databases">
        <title>Pseudaminobacter soli sp. nov., isolated from paddy soil contaminated by heavy metals.</title>
        <authorList>
            <person name="Zhang K."/>
        </authorList>
    </citation>
    <scope>NUCLEOTIDE SEQUENCE</scope>
    <source>
        <strain evidence="2">19-2017</strain>
    </source>
</reference>
<dbReference type="SUPFAM" id="SSF55729">
    <property type="entry name" value="Acyl-CoA N-acyltransferases (Nat)"/>
    <property type="match status" value="1"/>
</dbReference>
<dbReference type="InterPro" id="IPR000182">
    <property type="entry name" value="GNAT_dom"/>
</dbReference>
<gene>
    <name evidence="2" type="ORF">KEU06_20900</name>
</gene>
<evidence type="ECO:0000313" key="3">
    <source>
        <dbReference type="Proteomes" id="UP000680348"/>
    </source>
</evidence>
<dbReference type="CDD" id="cd04301">
    <property type="entry name" value="NAT_SF"/>
    <property type="match status" value="1"/>
</dbReference>
<dbReference type="PANTHER" id="PTHR13170">
    <property type="entry name" value="O-GLCNACASE"/>
    <property type="match status" value="1"/>
</dbReference>
<dbReference type="InterPro" id="IPR016181">
    <property type="entry name" value="Acyl_CoA_acyltransferase"/>
</dbReference>
<evidence type="ECO:0000313" key="2">
    <source>
        <dbReference type="EMBL" id="MBS3651074.1"/>
    </source>
</evidence>
<dbReference type="Proteomes" id="UP000680348">
    <property type="component" value="Unassembled WGS sequence"/>
</dbReference>
<proteinExistence type="predicted"/>
<keyword evidence="3" id="KW-1185">Reference proteome</keyword>
<comment type="caution">
    <text evidence="2">The sequence shown here is derived from an EMBL/GenBank/DDBJ whole genome shotgun (WGS) entry which is preliminary data.</text>
</comment>
<dbReference type="EMBL" id="JAGWCR010000012">
    <property type="protein sequence ID" value="MBS3651074.1"/>
    <property type="molecule type" value="Genomic_DNA"/>
</dbReference>
<dbReference type="PROSITE" id="PS51186">
    <property type="entry name" value="GNAT"/>
    <property type="match status" value="1"/>
</dbReference>
<dbReference type="AlphaFoldDB" id="A0A942DZT0"/>
<accession>A0A942DZT0</accession>
<dbReference type="Pfam" id="PF00583">
    <property type="entry name" value="Acetyltransf_1"/>
    <property type="match status" value="1"/>
</dbReference>
<dbReference type="InterPro" id="IPR051822">
    <property type="entry name" value="Glycosyl_Hydrolase_84"/>
</dbReference>